<name>A0ABN0EJM8_9FIRM</name>
<dbReference type="InterPro" id="IPR044068">
    <property type="entry name" value="CB"/>
</dbReference>
<feature type="domain" description="Core-binding (CB)" evidence="7">
    <location>
        <begin position="1"/>
        <end position="52"/>
    </location>
</feature>
<dbReference type="Pfam" id="PF00589">
    <property type="entry name" value="Phage_integrase"/>
    <property type="match status" value="1"/>
</dbReference>
<evidence type="ECO:0008006" key="10">
    <source>
        <dbReference type="Google" id="ProtNLM"/>
    </source>
</evidence>
<dbReference type="PANTHER" id="PTHR30629">
    <property type="entry name" value="PROPHAGE INTEGRASE"/>
    <property type="match status" value="1"/>
</dbReference>
<accession>A0ABN0EJM8</accession>
<gene>
    <name evidence="8" type="ORF">HMPREF9454_00927</name>
</gene>
<dbReference type="RefSeq" id="WP_008538199.1">
    <property type="nucleotide sequence ID" value="NZ_JH601090.1"/>
</dbReference>
<dbReference type="PANTHER" id="PTHR30629:SF2">
    <property type="entry name" value="PROPHAGE INTEGRASE INTS-RELATED"/>
    <property type="match status" value="1"/>
</dbReference>
<dbReference type="Gene3D" id="1.10.443.10">
    <property type="entry name" value="Intergrase catalytic core"/>
    <property type="match status" value="1"/>
</dbReference>
<reference evidence="8 9" key="1">
    <citation type="submission" date="2012-01" db="EMBL/GenBank/DDBJ databases">
        <title>The Genome Sequence of Megamonas funiformis YIT 11815.</title>
        <authorList>
            <consortium name="The Broad Institute Genome Sequencing Platform"/>
            <person name="Earl A."/>
            <person name="Ward D."/>
            <person name="Feldgarden M."/>
            <person name="Gevers D."/>
            <person name="Morotomi M."/>
            <person name="Young S.K."/>
            <person name="Zeng Q."/>
            <person name="Gargeya S."/>
            <person name="Fitzgerald M."/>
            <person name="Haas B."/>
            <person name="Abouelleil A."/>
            <person name="Alvarado L."/>
            <person name="Arachchi H.M."/>
            <person name="Berlin A."/>
            <person name="Chapman S.B."/>
            <person name="Gearin G."/>
            <person name="Goldberg J."/>
            <person name="Griggs A."/>
            <person name="Gujja S."/>
            <person name="Hansen M."/>
            <person name="Heiman D."/>
            <person name="Howarth C."/>
            <person name="Larimer J."/>
            <person name="Lui A."/>
            <person name="MacDonald P.J.P."/>
            <person name="McCowen C."/>
            <person name="Montmayeur A."/>
            <person name="Murphy C."/>
            <person name="Neiman D."/>
            <person name="Pearson M."/>
            <person name="Priest M."/>
            <person name="Roberts A."/>
            <person name="Saif S."/>
            <person name="Shea T."/>
            <person name="Sisk P."/>
            <person name="Stolte C."/>
            <person name="Sykes S."/>
            <person name="Wortman J."/>
            <person name="Nusbaum C."/>
            <person name="Birren B."/>
        </authorList>
    </citation>
    <scope>NUCLEOTIDE SEQUENCE [LARGE SCALE GENOMIC DNA]</scope>
    <source>
        <strain evidence="8 9">YIT 11815</strain>
    </source>
</reference>
<comment type="caution">
    <text evidence="8">The sequence shown here is derived from an EMBL/GenBank/DDBJ whole genome shotgun (WGS) entry which is preliminary data.</text>
</comment>
<dbReference type="InterPro" id="IPR050808">
    <property type="entry name" value="Phage_Integrase"/>
</dbReference>
<dbReference type="PROSITE" id="PS51900">
    <property type="entry name" value="CB"/>
    <property type="match status" value="1"/>
</dbReference>
<dbReference type="Proteomes" id="UP000005963">
    <property type="component" value="Unassembled WGS sequence"/>
</dbReference>
<evidence type="ECO:0000256" key="2">
    <source>
        <dbReference type="ARBA" id="ARBA00022908"/>
    </source>
</evidence>
<keyword evidence="3 5" id="KW-0238">DNA-binding</keyword>
<dbReference type="InterPro" id="IPR010998">
    <property type="entry name" value="Integrase_recombinase_N"/>
</dbReference>
<evidence type="ECO:0000313" key="8">
    <source>
        <dbReference type="EMBL" id="EHR37974.1"/>
    </source>
</evidence>
<evidence type="ECO:0000313" key="9">
    <source>
        <dbReference type="Proteomes" id="UP000005963"/>
    </source>
</evidence>
<proteinExistence type="inferred from homology"/>
<feature type="non-terminal residue" evidence="8">
    <location>
        <position position="1"/>
    </location>
</feature>
<dbReference type="InterPro" id="IPR013762">
    <property type="entry name" value="Integrase-like_cat_sf"/>
</dbReference>
<evidence type="ECO:0000256" key="1">
    <source>
        <dbReference type="ARBA" id="ARBA00008857"/>
    </source>
</evidence>
<dbReference type="EMBL" id="ADMB01000045">
    <property type="protein sequence ID" value="EHR37974.1"/>
    <property type="molecule type" value="Genomic_DNA"/>
</dbReference>
<evidence type="ECO:0000259" key="6">
    <source>
        <dbReference type="PROSITE" id="PS51898"/>
    </source>
</evidence>
<dbReference type="PROSITE" id="PS51898">
    <property type="entry name" value="TYR_RECOMBINASE"/>
    <property type="match status" value="1"/>
</dbReference>
<protein>
    <recommendedName>
        <fullName evidence="10">Tyr recombinase domain-containing protein</fullName>
    </recommendedName>
</protein>
<organism evidence="8 9">
    <name type="scientific">Megamonas funiformis YIT 11815</name>
    <dbReference type="NCBI Taxonomy" id="742816"/>
    <lineage>
        <taxon>Bacteria</taxon>
        <taxon>Bacillati</taxon>
        <taxon>Bacillota</taxon>
        <taxon>Negativicutes</taxon>
        <taxon>Selenomonadales</taxon>
        <taxon>Selenomonadaceae</taxon>
        <taxon>Megamonas</taxon>
    </lineage>
</organism>
<evidence type="ECO:0000256" key="5">
    <source>
        <dbReference type="PROSITE-ProRule" id="PRU01248"/>
    </source>
</evidence>
<dbReference type="InterPro" id="IPR011010">
    <property type="entry name" value="DNA_brk_join_enz"/>
</dbReference>
<keyword evidence="2" id="KW-0229">DNA integration</keyword>
<dbReference type="InterPro" id="IPR002104">
    <property type="entry name" value="Integrase_catalytic"/>
</dbReference>
<comment type="similarity">
    <text evidence="1">Belongs to the 'phage' integrase family.</text>
</comment>
<sequence length="254" mass="30227">YKHLNRLYDKQFAKIRIGDLQSAIRDIHDNGAGYSTQKKARQVLHHMYTYAVKYEIIPPEKDISRYIDIDKDKKVYKKTIFNTRQIYKLFRATDEHRYAKMILMHMMLGTRPSEFLAIEKTDVKLRQRYLIIRESKTEAGRNRIIPLHKQTLPFWIEFLAENNKFIACDKHGIHLNYSRFRTKFDKTLIELNIKYHTPHECRHTLASLLNNVGANITASKRILGHASNDITEKHYTHKDLHQLKKAMDLIVFKY</sequence>
<feature type="domain" description="Tyr recombinase" evidence="6">
    <location>
        <begin position="76"/>
        <end position="248"/>
    </location>
</feature>
<evidence type="ECO:0000256" key="3">
    <source>
        <dbReference type="ARBA" id="ARBA00023125"/>
    </source>
</evidence>
<evidence type="ECO:0000259" key="7">
    <source>
        <dbReference type="PROSITE" id="PS51900"/>
    </source>
</evidence>
<dbReference type="Gene3D" id="1.10.150.130">
    <property type="match status" value="1"/>
</dbReference>
<keyword evidence="9" id="KW-1185">Reference proteome</keyword>
<keyword evidence="4" id="KW-0233">DNA recombination</keyword>
<evidence type="ECO:0000256" key="4">
    <source>
        <dbReference type="ARBA" id="ARBA00023172"/>
    </source>
</evidence>
<dbReference type="SUPFAM" id="SSF56349">
    <property type="entry name" value="DNA breaking-rejoining enzymes"/>
    <property type="match status" value="1"/>
</dbReference>